<dbReference type="WBParaSite" id="jg2119">
    <property type="protein sequence ID" value="jg2119"/>
    <property type="gene ID" value="jg2119"/>
</dbReference>
<name>A0A915DNC4_9BILA</name>
<protein>
    <submittedName>
        <fullName evidence="3">Secreted protein</fullName>
    </submittedName>
</protein>
<keyword evidence="1" id="KW-0472">Membrane</keyword>
<sequence length="89" mass="10114">MRCDVLAKLSNTLLFSFYEFALVLCLTVVVEAQWGYGGGMGYGGGGYDPLVGGPRRQWRRYYRCLESGFCPYDYETGHYFGRRELNAMG</sequence>
<reference evidence="3" key="1">
    <citation type="submission" date="2022-11" db="UniProtKB">
        <authorList>
            <consortium name="WormBaseParasite"/>
        </authorList>
    </citation>
    <scope>IDENTIFICATION</scope>
</reference>
<dbReference type="Proteomes" id="UP000887574">
    <property type="component" value="Unplaced"/>
</dbReference>
<feature type="transmembrane region" description="Helical" evidence="1">
    <location>
        <begin position="12"/>
        <end position="30"/>
    </location>
</feature>
<keyword evidence="1" id="KW-1133">Transmembrane helix</keyword>
<keyword evidence="1" id="KW-0812">Transmembrane</keyword>
<evidence type="ECO:0000313" key="3">
    <source>
        <dbReference type="WBParaSite" id="jg2119"/>
    </source>
</evidence>
<keyword evidence="2" id="KW-1185">Reference proteome</keyword>
<dbReference type="AlphaFoldDB" id="A0A915DNC4"/>
<evidence type="ECO:0000313" key="2">
    <source>
        <dbReference type="Proteomes" id="UP000887574"/>
    </source>
</evidence>
<organism evidence="2 3">
    <name type="scientific">Ditylenchus dipsaci</name>
    <dbReference type="NCBI Taxonomy" id="166011"/>
    <lineage>
        <taxon>Eukaryota</taxon>
        <taxon>Metazoa</taxon>
        <taxon>Ecdysozoa</taxon>
        <taxon>Nematoda</taxon>
        <taxon>Chromadorea</taxon>
        <taxon>Rhabditida</taxon>
        <taxon>Tylenchina</taxon>
        <taxon>Tylenchomorpha</taxon>
        <taxon>Sphaerularioidea</taxon>
        <taxon>Anguinidae</taxon>
        <taxon>Anguininae</taxon>
        <taxon>Ditylenchus</taxon>
    </lineage>
</organism>
<accession>A0A915DNC4</accession>
<proteinExistence type="predicted"/>
<evidence type="ECO:0000256" key="1">
    <source>
        <dbReference type="SAM" id="Phobius"/>
    </source>
</evidence>